<evidence type="ECO:0000313" key="3">
    <source>
        <dbReference type="EMBL" id="SFN49271.1"/>
    </source>
</evidence>
<dbReference type="GO" id="GO:0008915">
    <property type="term" value="F:lipid-A-disaccharide synthase activity"/>
    <property type="evidence" value="ECO:0007669"/>
    <property type="project" value="InterPro"/>
</dbReference>
<dbReference type="AlphaFoldDB" id="A0A1I4ZG77"/>
<feature type="domain" description="Lipid A biosynthesis N-terminal" evidence="2">
    <location>
        <begin position="9"/>
        <end position="80"/>
    </location>
</feature>
<dbReference type="Gene3D" id="1.20.1280.290">
    <property type="match status" value="1"/>
</dbReference>
<feature type="transmembrane region" description="Helical" evidence="1">
    <location>
        <begin position="39"/>
        <end position="57"/>
    </location>
</feature>
<keyword evidence="1" id="KW-1133">Transmembrane helix</keyword>
<feature type="transmembrane region" description="Helical" evidence="1">
    <location>
        <begin position="125"/>
        <end position="144"/>
    </location>
</feature>
<evidence type="ECO:0000256" key="1">
    <source>
        <dbReference type="SAM" id="Phobius"/>
    </source>
</evidence>
<dbReference type="STRING" id="287099.SAMN05660413_01317"/>
<dbReference type="EMBL" id="FOVL01000006">
    <property type="protein sequence ID" value="SFN49271.1"/>
    <property type="molecule type" value="Genomic_DNA"/>
</dbReference>
<feature type="transmembrane region" description="Helical" evidence="1">
    <location>
        <begin position="6"/>
        <end position="27"/>
    </location>
</feature>
<organism evidence="3 4">
    <name type="scientific">Salegentibacter flavus</name>
    <dbReference type="NCBI Taxonomy" id="287099"/>
    <lineage>
        <taxon>Bacteria</taxon>
        <taxon>Pseudomonadati</taxon>
        <taxon>Bacteroidota</taxon>
        <taxon>Flavobacteriia</taxon>
        <taxon>Flavobacteriales</taxon>
        <taxon>Flavobacteriaceae</taxon>
        <taxon>Salegentibacter</taxon>
    </lineage>
</organism>
<keyword evidence="1" id="KW-0812">Transmembrane</keyword>
<feature type="transmembrane region" description="Helical" evidence="1">
    <location>
        <begin position="63"/>
        <end position="81"/>
    </location>
</feature>
<protein>
    <submittedName>
        <fullName evidence="3">Lipid A Biosynthesis N-terminal domain-containing protein</fullName>
    </submittedName>
</protein>
<feature type="transmembrane region" description="Helical" evidence="1">
    <location>
        <begin position="93"/>
        <end position="113"/>
    </location>
</feature>
<dbReference type="RefSeq" id="WP_093407412.1">
    <property type="nucleotide sequence ID" value="NZ_FOVL01000006.1"/>
</dbReference>
<keyword evidence="4" id="KW-1185">Reference proteome</keyword>
<proteinExistence type="predicted"/>
<keyword evidence="1" id="KW-0472">Membrane</keyword>
<evidence type="ECO:0000313" key="4">
    <source>
        <dbReference type="Proteomes" id="UP000199153"/>
    </source>
</evidence>
<evidence type="ECO:0000259" key="2">
    <source>
        <dbReference type="SMART" id="SM01259"/>
    </source>
</evidence>
<sequence length="207" mass="24612">MENWQIYAIGFTAQILFSARLLHQWLLSEKLKMVVTPTLFWKLSLFASFLLFVYGYFRDDFAIMFGQGITYFIYIRNLYLQGTWQRLPSWLQWLLYLFPIGVISFFITFKSFHIDKLFLNEDIPFWLLALGTSAQIIFNLRFIYQWFYSEKIRQSVLPLGFWVLSLFGASLILIYAILRQDPVLFIGHILGSFIYVRNIVLSLKTYA</sequence>
<dbReference type="Pfam" id="PF07578">
    <property type="entry name" value="LAB_N"/>
    <property type="match status" value="2"/>
</dbReference>
<dbReference type="GO" id="GO:0016020">
    <property type="term" value="C:membrane"/>
    <property type="evidence" value="ECO:0007669"/>
    <property type="project" value="GOC"/>
</dbReference>
<dbReference type="InterPro" id="IPR011499">
    <property type="entry name" value="Lipid_A_biosynth_N"/>
</dbReference>
<dbReference type="SMART" id="SM01259">
    <property type="entry name" value="LAB_N"/>
    <property type="match status" value="2"/>
</dbReference>
<feature type="domain" description="Lipid A biosynthesis N-terminal" evidence="2">
    <location>
        <begin position="130"/>
        <end position="201"/>
    </location>
</feature>
<dbReference type="OrthoDB" id="9793186at2"/>
<gene>
    <name evidence="3" type="ORF">SAMN05660413_01317</name>
</gene>
<accession>A0A1I4ZG77</accession>
<dbReference type="GO" id="GO:0009245">
    <property type="term" value="P:lipid A biosynthetic process"/>
    <property type="evidence" value="ECO:0007669"/>
    <property type="project" value="InterPro"/>
</dbReference>
<feature type="transmembrane region" description="Helical" evidence="1">
    <location>
        <begin position="184"/>
        <end position="203"/>
    </location>
</feature>
<dbReference type="Proteomes" id="UP000199153">
    <property type="component" value="Unassembled WGS sequence"/>
</dbReference>
<feature type="transmembrane region" description="Helical" evidence="1">
    <location>
        <begin position="156"/>
        <end position="178"/>
    </location>
</feature>
<reference evidence="3 4" key="1">
    <citation type="submission" date="2016-10" db="EMBL/GenBank/DDBJ databases">
        <authorList>
            <person name="de Groot N.N."/>
        </authorList>
    </citation>
    <scope>NUCLEOTIDE SEQUENCE [LARGE SCALE GENOMIC DNA]</scope>
    <source>
        <strain evidence="3 4">DSM 17794</strain>
    </source>
</reference>
<name>A0A1I4ZG77_9FLAO</name>